<feature type="compositionally biased region" description="Basic and acidic residues" evidence="1">
    <location>
        <begin position="1"/>
        <end position="19"/>
    </location>
</feature>
<dbReference type="PROSITE" id="PS50181">
    <property type="entry name" value="FBOX"/>
    <property type="match status" value="1"/>
</dbReference>
<dbReference type="SMART" id="SM00256">
    <property type="entry name" value="FBOX"/>
    <property type="match status" value="1"/>
</dbReference>
<dbReference type="FunCoup" id="A0A2P5DUY5">
    <property type="interactions" value="380"/>
</dbReference>
<dbReference type="InterPro" id="IPR036047">
    <property type="entry name" value="F-box-like_dom_sf"/>
</dbReference>
<dbReference type="InterPro" id="IPR013187">
    <property type="entry name" value="F-box-assoc_dom_typ3"/>
</dbReference>
<gene>
    <name evidence="3" type="ORF">TorRG33x02_240780</name>
</gene>
<reference evidence="4" key="1">
    <citation type="submission" date="2016-06" db="EMBL/GenBank/DDBJ databases">
        <title>Parallel loss of symbiosis genes in relatives of nitrogen-fixing non-legume Parasponia.</title>
        <authorList>
            <person name="Van Velzen R."/>
            <person name="Holmer R."/>
            <person name="Bu F."/>
            <person name="Rutten L."/>
            <person name="Van Zeijl A."/>
            <person name="Liu W."/>
            <person name="Santuari L."/>
            <person name="Cao Q."/>
            <person name="Sharma T."/>
            <person name="Shen D."/>
            <person name="Roswanjaya Y."/>
            <person name="Wardhani T."/>
            <person name="Kalhor M.S."/>
            <person name="Jansen J."/>
            <person name="Van den Hoogen J."/>
            <person name="Gungor B."/>
            <person name="Hartog M."/>
            <person name="Hontelez J."/>
            <person name="Verver J."/>
            <person name="Yang W.-C."/>
            <person name="Schijlen E."/>
            <person name="Repin R."/>
            <person name="Schilthuizen M."/>
            <person name="Schranz E."/>
            <person name="Heidstra R."/>
            <person name="Miyata K."/>
            <person name="Fedorova E."/>
            <person name="Kohlen W."/>
            <person name="Bisseling T."/>
            <person name="Smit S."/>
            <person name="Geurts R."/>
        </authorList>
    </citation>
    <scope>NUCLEOTIDE SEQUENCE [LARGE SCALE GENOMIC DNA]</scope>
    <source>
        <strain evidence="4">cv. RG33-2</strain>
    </source>
</reference>
<dbReference type="AlphaFoldDB" id="A0A2P5DUY5"/>
<dbReference type="Pfam" id="PF08268">
    <property type="entry name" value="FBA_3"/>
    <property type="match status" value="1"/>
</dbReference>
<dbReference type="PANTHER" id="PTHR31672:SF2">
    <property type="entry name" value="F-BOX DOMAIN-CONTAINING PROTEIN"/>
    <property type="match status" value="1"/>
</dbReference>
<dbReference type="InterPro" id="IPR001810">
    <property type="entry name" value="F-box_dom"/>
</dbReference>
<dbReference type="PANTHER" id="PTHR31672">
    <property type="entry name" value="BNACNNG10540D PROTEIN"/>
    <property type="match status" value="1"/>
</dbReference>
<name>A0A2P5DUY5_TREOI</name>
<keyword evidence="4" id="KW-1185">Reference proteome</keyword>
<dbReference type="Proteomes" id="UP000237000">
    <property type="component" value="Unassembled WGS sequence"/>
</dbReference>
<dbReference type="InterPro" id="IPR050796">
    <property type="entry name" value="SCF_F-box_component"/>
</dbReference>
<evidence type="ECO:0000259" key="2">
    <source>
        <dbReference type="PROSITE" id="PS50181"/>
    </source>
</evidence>
<evidence type="ECO:0000313" key="4">
    <source>
        <dbReference type="Proteomes" id="UP000237000"/>
    </source>
</evidence>
<comment type="caution">
    <text evidence="3">The sequence shown here is derived from an EMBL/GenBank/DDBJ whole genome shotgun (WGS) entry which is preliminary data.</text>
</comment>
<evidence type="ECO:0000313" key="3">
    <source>
        <dbReference type="EMBL" id="PON77106.1"/>
    </source>
</evidence>
<proteinExistence type="predicted"/>
<dbReference type="OrthoDB" id="1894463at2759"/>
<dbReference type="NCBIfam" id="TIGR01640">
    <property type="entry name" value="F_box_assoc_1"/>
    <property type="match status" value="1"/>
</dbReference>
<feature type="region of interest" description="Disordered" evidence="1">
    <location>
        <begin position="1"/>
        <end position="25"/>
    </location>
</feature>
<organism evidence="3 4">
    <name type="scientific">Trema orientale</name>
    <name type="common">Charcoal tree</name>
    <name type="synonym">Celtis orientalis</name>
    <dbReference type="NCBI Taxonomy" id="63057"/>
    <lineage>
        <taxon>Eukaryota</taxon>
        <taxon>Viridiplantae</taxon>
        <taxon>Streptophyta</taxon>
        <taxon>Embryophyta</taxon>
        <taxon>Tracheophyta</taxon>
        <taxon>Spermatophyta</taxon>
        <taxon>Magnoliopsida</taxon>
        <taxon>eudicotyledons</taxon>
        <taxon>Gunneridae</taxon>
        <taxon>Pentapetalae</taxon>
        <taxon>rosids</taxon>
        <taxon>fabids</taxon>
        <taxon>Rosales</taxon>
        <taxon>Cannabaceae</taxon>
        <taxon>Trema</taxon>
    </lineage>
</organism>
<accession>A0A2P5DUY5</accession>
<dbReference type="Gene3D" id="1.20.1280.50">
    <property type="match status" value="1"/>
</dbReference>
<dbReference type="InterPro" id="IPR017451">
    <property type="entry name" value="F-box-assoc_interact_dom"/>
</dbReference>
<evidence type="ECO:0000256" key="1">
    <source>
        <dbReference type="SAM" id="MobiDB-lite"/>
    </source>
</evidence>
<dbReference type="InParanoid" id="A0A2P5DUY5"/>
<dbReference type="STRING" id="63057.A0A2P5DUY5"/>
<feature type="domain" description="F-box" evidence="2">
    <location>
        <begin position="27"/>
        <end position="77"/>
    </location>
</feature>
<sequence>MDSNNREEQHKTSRSKEENDQSLPAASTGIESLPREIMLQILSKLPISSLVQFKYVCKAWRILAQDPYLLDHLYPNQWTEDNQLCLIFQSNYPIKNQLYFVDFDAIYSGKETPVKKIEMPFCSSSPELDVVSSCNGLLCLSSDNSSITSVYNPFTREYRELPNTNQYPKQSVVLGFGFHPSAKEYKVVKIIYYWSNELTNLRHGIRRFSFPKSEVQVLSLGSSSWRSLGKTSYYLDDWPGQVLLDGRIHWESRPRRYRPHRNIISFDLADEQFREVPKPDDLILGNLVYLAVLRGCLSIGLYVNYGKLEIWVMKEYGLKESWAKVFNIGSYVPKALEQGLERSFMISRIAKRGSFNRVLYVLKNGKILLQYKCKALVLYDPKTEDFKDVGFKEMPNWCETVVHVGNFNQIDTIFGL</sequence>
<dbReference type="SUPFAM" id="SSF81383">
    <property type="entry name" value="F-box domain"/>
    <property type="match status" value="1"/>
</dbReference>
<dbReference type="EMBL" id="JXTC01000247">
    <property type="protein sequence ID" value="PON77106.1"/>
    <property type="molecule type" value="Genomic_DNA"/>
</dbReference>
<dbReference type="Pfam" id="PF12937">
    <property type="entry name" value="F-box-like"/>
    <property type="match status" value="1"/>
</dbReference>
<protein>
    <submittedName>
        <fullName evidence="3">F-box domain containing protein</fullName>
    </submittedName>
</protein>